<dbReference type="RefSeq" id="WP_029579619.1">
    <property type="nucleotide sequence ID" value="NZ_CP012076.1"/>
</dbReference>
<organism evidence="2 3">
    <name type="scientific">Bordetella hinzii</name>
    <dbReference type="NCBI Taxonomy" id="103855"/>
    <lineage>
        <taxon>Bacteria</taxon>
        <taxon>Pseudomonadati</taxon>
        <taxon>Pseudomonadota</taxon>
        <taxon>Betaproteobacteria</taxon>
        <taxon>Burkholderiales</taxon>
        <taxon>Alcaligenaceae</taxon>
        <taxon>Bordetella</taxon>
    </lineage>
</organism>
<reference evidence="3" key="1">
    <citation type="submission" date="2017-10" db="EMBL/GenBank/DDBJ databases">
        <title>Whole genome sequencing of various Bordetella species.</title>
        <authorList>
            <person name="Weigand M.R."/>
            <person name="Loparev V."/>
            <person name="Peng Y."/>
            <person name="Bowden K.E."/>
            <person name="Tondella M.L."/>
            <person name="Williams M.M."/>
        </authorList>
    </citation>
    <scope>NUCLEOTIDE SEQUENCE [LARGE SCALE GENOMIC DNA]</scope>
    <source>
        <strain evidence="3">H720</strain>
    </source>
</reference>
<evidence type="ECO:0000313" key="3">
    <source>
        <dbReference type="Proteomes" id="UP000282741"/>
    </source>
</evidence>
<sequence length="309" mass="33110">MKTSPVTAADLQRSVIAVPPLARHADLSLNLPANRALLRHLEEGGVRNVMYGGNANFYNIAVSEYASVIDALADAAGADTWVLPSAGPDYGKFIDQARILRARAFPTAMLLPMSFPYTDAGLAEGVRRFSDALGRPAVIYIKSADYMAPATLARLIEEGRIAAIKYAVVRDDPAQDAYLASLLKDVDARYVVSGIGERPAIVHFRQFGLKSFTSGSVCVAPRGSMQLLRSLHAGRFDEAERLRAAYLPLEDCRDGISPIRVLHDAVTLAGVADMGPMLPLLSGLDAAERERVAPVARALLAQDGKVVAA</sequence>
<evidence type="ECO:0000313" key="2">
    <source>
        <dbReference type="EMBL" id="AZW18277.1"/>
    </source>
</evidence>
<dbReference type="InterPro" id="IPR002220">
    <property type="entry name" value="DapA-like"/>
</dbReference>
<dbReference type="SUPFAM" id="SSF51569">
    <property type="entry name" value="Aldolase"/>
    <property type="match status" value="1"/>
</dbReference>
<dbReference type="GeneID" id="92994268"/>
<dbReference type="KEGG" id="bhz:ACR54_02851"/>
<name>A0AAN1RZQ6_9BORD</name>
<protein>
    <submittedName>
        <fullName evidence="2">Dihydrodipicolinate synthase family protein</fullName>
    </submittedName>
</protein>
<keyword evidence="1" id="KW-0456">Lyase</keyword>
<evidence type="ECO:0000256" key="1">
    <source>
        <dbReference type="ARBA" id="ARBA00023239"/>
    </source>
</evidence>
<dbReference type="GO" id="GO:0016829">
    <property type="term" value="F:lyase activity"/>
    <property type="evidence" value="ECO:0007669"/>
    <property type="project" value="UniProtKB-KW"/>
</dbReference>
<dbReference type="Proteomes" id="UP000282741">
    <property type="component" value="Chromosome"/>
</dbReference>
<proteinExistence type="predicted"/>
<dbReference type="InterPro" id="IPR013785">
    <property type="entry name" value="Aldolase_TIM"/>
</dbReference>
<dbReference type="EMBL" id="CP024172">
    <property type="protein sequence ID" value="AZW18277.1"/>
    <property type="molecule type" value="Genomic_DNA"/>
</dbReference>
<dbReference type="CDD" id="cd00408">
    <property type="entry name" value="DHDPS-like"/>
    <property type="match status" value="1"/>
</dbReference>
<accession>A0AAN1RZQ6</accession>
<dbReference type="AlphaFoldDB" id="A0AAN1RZQ6"/>
<dbReference type="SMART" id="SM01130">
    <property type="entry name" value="DHDPS"/>
    <property type="match status" value="1"/>
</dbReference>
<dbReference type="Gene3D" id="3.20.20.70">
    <property type="entry name" value="Aldolase class I"/>
    <property type="match status" value="1"/>
</dbReference>
<gene>
    <name evidence="2" type="ORF">CS347_16645</name>
</gene>
<dbReference type="Pfam" id="PF00701">
    <property type="entry name" value="DHDPS"/>
    <property type="match status" value="1"/>
</dbReference>